<name>A0A367J6Q3_RHIST</name>
<dbReference type="InterPro" id="IPR001128">
    <property type="entry name" value="Cyt_P450"/>
</dbReference>
<keyword evidence="4 5" id="KW-0349">Heme</keyword>
<dbReference type="PANTHER" id="PTHR46300:SF11">
    <property type="entry name" value="OXIDOREDUCTASE, PUTATIVE-RELATED"/>
    <property type="match status" value="1"/>
</dbReference>
<comment type="cofactor">
    <cofactor evidence="4">
        <name>heme</name>
        <dbReference type="ChEBI" id="CHEBI:30413"/>
    </cofactor>
</comment>
<evidence type="ECO:0000256" key="5">
    <source>
        <dbReference type="RuleBase" id="RU000461"/>
    </source>
</evidence>
<dbReference type="GO" id="GO:0004497">
    <property type="term" value="F:monooxygenase activity"/>
    <property type="evidence" value="ECO:0007669"/>
    <property type="project" value="UniProtKB-KW"/>
</dbReference>
<accession>A0A367J6Q3</accession>
<dbReference type="Pfam" id="PF00067">
    <property type="entry name" value="p450"/>
    <property type="match status" value="1"/>
</dbReference>
<dbReference type="GO" id="GO:0005506">
    <property type="term" value="F:iron ion binding"/>
    <property type="evidence" value="ECO:0007669"/>
    <property type="project" value="InterPro"/>
</dbReference>
<dbReference type="Gene3D" id="1.10.630.10">
    <property type="entry name" value="Cytochrome P450"/>
    <property type="match status" value="1"/>
</dbReference>
<keyword evidence="1 4" id="KW-0479">Metal-binding</keyword>
<dbReference type="PRINTS" id="PR00385">
    <property type="entry name" value="P450"/>
</dbReference>
<evidence type="ECO:0000256" key="4">
    <source>
        <dbReference type="PIRSR" id="PIRSR602401-1"/>
    </source>
</evidence>
<dbReference type="InterPro" id="IPR002401">
    <property type="entry name" value="Cyt_P450_E_grp-I"/>
</dbReference>
<dbReference type="SUPFAM" id="SSF48264">
    <property type="entry name" value="Cytochrome P450"/>
    <property type="match status" value="1"/>
</dbReference>
<keyword evidence="3 4" id="KW-0408">Iron</keyword>
<sequence>HMFALGKTPSKQITQWHKETGPIYKINVGNQLWIMIGDPYLAHDIFVKSGSTTSSRPYHRFNVEIYSKNNRGVVFGQYGSKWKSNRKAATTTLSTVSIDKFKDVLELEIENLMDQFTKISQKGESVNPFKLLQMTSFNIVLTVALAHRFEEIDDPVYTYLHDSLEKGMAYGGIAGDLGSFIPLVSWTDKLTGLEEKLNEFIYCSRDLVYDKFISDALQNEKHSLLKDLYQMKEDGLIDYDDIVVFLSDLVSAGADTIATTLSWTFNILSQYPKVQEKVAKELDEWKSKHPPGAVPNFHQDRDDFPYSVCVQKEIMRFRPVTNFGIPHVATEDTLTNGYFIPKDAILISSMETMHKSTAFYDDPEEFRPERFLQNTQRMSAAANAKINERDHFGFGWGRRQCPGIHLAEIEIFNFYVRFFSKFTIQAEPDAQGNPKKIDLSEIIEEGIMVKPLPNKFIIVSRDV</sequence>
<organism evidence="6 7">
    <name type="scientific">Rhizopus stolonifer</name>
    <name type="common">Rhizopus nigricans</name>
    <dbReference type="NCBI Taxonomy" id="4846"/>
    <lineage>
        <taxon>Eukaryota</taxon>
        <taxon>Fungi</taxon>
        <taxon>Fungi incertae sedis</taxon>
        <taxon>Mucoromycota</taxon>
        <taxon>Mucoromycotina</taxon>
        <taxon>Mucoromycetes</taxon>
        <taxon>Mucorales</taxon>
        <taxon>Mucorineae</taxon>
        <taxon>Rhizopodaceae</taxon>
        <taxon>Rhizopus</taxon>
    </lineage>
</organism>
<evidence type="ECO:0000313" key="6">
    <source>
        <dbReference type="EMBL" id="RCH85421.1"/>
    </source>
</evidence>
<feature type="binding site" description="axial binding residue" evidence="4">
    <location>
        <position position="401"/>
    </location>
    <ligand>
        <name>heme</name>
        <dbReference type="ChEBI" id="CHEBI:30413"/>
    </ligand>
    <ligandPart>
        <name>Fe</name>
        <dbReference type="ChEBI" id="CHEBI:18248"/>
    </ligandPart>
</feature>
<dbReference type="InterPro" id="IPR036396">
    <property type="entry name" value="Cyt_P450_sf"/>
</dbReference>
<keyword evidence="2 5" id="KW-0560">Oxidoreductase</keyword>
<gene>
    <name evidence="6" type="ORF">CU098_001011</name>
</gene>
<evidence type="ECO:0000256" key="1">
    <source>
        <dbReference type="ARBA" id="ARBA00022723"/>
    </source>
</evidence>
<evidence type="ECO:0000256" key="2">
    <source>
        <dbReference type="ARBA" id="ARBA00023002"/>
    </source>
</evidence>
<dbReference type="PRINTS" id="PR00463">
    <property type="entry name" value="EP450I"/>
</dbReference>
<evidence type="ECO:0008006" key="8">
    <source>
        <dbReference type="Google" id="ProtNLM"/>
    </source>
</evidence>
<evidence type="ECO:0000256" key="3">
    <source>
        <dbReference type="ARBA" id="ARBA00023004"/>
    </source>
</evidence>
<dbReference type="OrthoDB" id="3934656at2759"/>
<dbReference type="EMBL" id="PJQM01004176">
    <property type="protein sequence ID" value="RCH85421.1"/>
    <property type="molecule type" value="Genomic_DNA"/>
</dbReference>
<dbReference type="STRING" id="4846.A0A367J6Q3"/>
<feature type="non-terminal residue" evidence="6">
    <location>
        <position position="1"/>
    </location>
</feature>
<dbReference type="InterPro" id="IPR050364">
    <property type="entry name" value="Cytochrome_P450_fung"/>
</dbReference>
<proteinExistence type="inferred from homology"/>
<evidence type="ECO:0000313" key="7">
    <source>
        <dbReference type="Proteomes" id="UP000253551"/>
    </source>
</evidence>
<comment type="caution">
    <text evidence="6">The sequence shown here is derived from an EMBL/GenBank/DDBJ whole genome shotgun (WGS) entry which is preliminary data.</text>
</comment>
<dbReference type="GO" id="GO:0016705">
    <property type="term" value="F:oxidoreductase activity, acting on paired donors, with incorporation or reduction of molecular oxygen"/>
    <property type="evidence" value="ECO:0007669"/>
    <property type="project" value="InterPro"/>
</dbReference>
<protein>
    <recommendedName>
        <fullName evidence="8">Cytochrome P450-dit2</fullName>
    </recommendedName>
</protein>
<reference evidence="6 7" key="1">
    <citation type="journal article" date="2018" name="G3 (Bethesda)">
        <title>Phylogenetic and Phylogenomic Definition of Rhizopus Species.</title>
        <authorList>
            <person name="Gryganskyi A.P."/>
            <person name="Golan J."/>
            <person name="Dolatabadi S."/>
            <person name="Mondo S."/>
            <person name="Robb S."/>
            <person name="Idnurm A."/>
            <person name="Muszewska A."/>
            <person name="Steczkiewicz K."/>
            <person name="Masonjones S."/>
            <person name="Liao H.L."/>
            <person name="Gajdeczka M.T."/>
            <person name="Anike F."/>
            <person name="Vuek A."/>
            <person name="Anishchenko I.M."/>
            <person name="Voigt K."/>
            <person name="de Hoog G.S."/>
            <person name="Smith M.E."/>
            <person name="Heitman J."/>
            <person name="Vilgalys R."/>
            <person name="Stajich J.E."/>
        </authorList>
    </citation>
    <scope>NUCLEOTIDE SEQUENCE [LARGE SCALE GENOMIC DNA]</scope>
    <source>
        <strain evidence="6 7">LSU 92-RS-03</strain>
    </source>
</reference>
<dbReference type="PROSITE" id="PS00086">
    <property type="entry name" value="CYTOCHROME_P450"/>
    <property type="match status" value="1"/>
</dbReference>
<dbReference type="AlphaFoldDB" id="A0A367J6Q3"/>
<dbReference type="GO" id="GO:0020037">
    <property type="term" value="F:heme binding"/>
    <property type="evidence" value="ECO:0007669"/>
    <property type="project" value="InterPro"/>
</dbReference>
<dbReference type="Proteomes" id="UP000253551">
    <property type="component" value="Unassembled WGS sequence"/>
</dbReference>
<dbReference type="InterPro" id="IPR017972">
    <property type="entry name" value="Cyt_P450_CS"/>
</dbReference>
<dbReference type="PANTHER" id="PTHR46300">
    <property type="entry name" value="P450, PUTATIVE (EUROFUNG)-RELATED-RELATED"/>
    <property type="match status" value="1"/>
</dbReference>
<keyword evidence="7" id="KW-1185">Reference proteome</keyword>
<comment type="similarity">
    <text evidence="5">Belongs to the cytochrome P450 family.</text>
</comment>
<keyword evidence="5" id="KW-0503">Monooxygenase</keyword>